<dbReference type="RefSeq" id="WP_048921357.1">
    <property type="nucleotide sequence ID" value="NZ_CP010777.1"/>
</dbReference>
<keyword evidence="2" id="KW-1003">Cell membrane</keyword>
<feature type="transmembrane region" description="Helical" evidence="6">
    <location>
        <begin position="72"/>
        <end position="91"/>
    </location>
</feature>
<dbReference type="InterPro" id="IPR023845">
    <property type="entry name" value="DUF3817_TM"/>
</dbReference>
<evidence type="ECO:0000256" key="2">
    <source>
        <dbReference type="ARBA" id="ARBA00022475"/>
    </source>
</evidence>
<dbReference type="KEGG" id="ruf:TH63_13230"/>
<evidence type="ECO:0000313" key="8">
    <source>
        <dbReference type="EMBL" id="AKQ46368.1"/>
    </source>
</evidence>
<evidence type="ECO:0000256" key="6">
    <source>
        <dbReference type="SAM" id="Phobius"/>
    </source>
</evidence>
<dbReference type="AlphaFoldDB" id="A0A0H4VM10"/>
<organism evidence="8 9">
    <name type="scientific">Rufibacter radiotolerans</name>
    <dbReference type="NCBI Taxonomy" id="1379910"/>
    <lineage>
        <taxon>Bacteria</taxon>
        <taxon>Pseudomonadati</taxon>
        <taxon>Bacteroidota</taxon>
        <taxon>Cytophagia</taxon>
        <taxon>Cytophagales</taxon>
        <taxon>Hymenobacteraceae</taxon>
        <taxon>Rufibacter</taxon>
    </lineage>
</organism>
<keyword evidence="9" id="KW-1185">Reference proteome</keyword>
<dbReference type="PATRIC" id="fig|1379910.4.peg.2872"/>
<evidence type="ECO:0000313" key="9">
    <source>
        <dbReference type="Proteomes" id="UP000036458"/>
    </source>
</evidence>
<feature type="transmembrane region" description="Helical" evidence="6">
    <location>
        <begin position="45"/>
        <end position="66"/>
    </location>
</feature>
<feature type="domain" description="DUF3817" evidence="7">
    <location>
        <begin position="10"/>
        <end position="96"/>
    </location>
</feature>
<proteinExistence type="predicted"/>
<gene>
    <name evidence="8" type="ORF">TH63_13230</name>
</gene>
<evidence type="ECO:0000259" key="7">
    <source>
        <dbReference type="Pfam" id="PF12823"/>
    </source>
</evidence>
<dbReference type="PANTHER" id="PTHR40077:SF1">
    <property type="entry name" value="MEMBRANE PROTEIN"/>
    <property type="match status" value="1"/>
</dbReference>
<feature type="transmembrane region" description="Helical" evidence="6">
    <location>
        <begin position="12"/>
        <end position="33"/>
    </location>
</feature>
<dbReference type="OrthoDB" id="1121311at2"/>
<evidence type="ECO:0000256" key="4">
    <source>
        <dbReference type="ARBA" id="ARBA00022989"/>
    </source>
</evidence>
<dbReference type="GO" id="GO:0005886">
    <property type="term" value="C:plasma membrane"/>
    <property type="evidence" value="ECO:0007669"/>
    <property type="project" value="UniProtKB-SubCell"/>
</dbReference>
<comment type="subcellular location">
    <subcellularLocation>
        <location evidence="1">Cell membrane</location>
        <topology evidence="1">Multi-pass membrane protein</topology>
    </subcellularLocation>
</comment>
<reference evidence="8 9" key="1">
    <citation type="submission" date="2015-01" db="EMBL/GenBank/DDBJ databases">
        <title>Rufibacter sp./DG31D/ whole genome sequencing.</title>
        <authorList>
            <person name="Kim M.K."/>
            <person name="Srinivasan S."/>
            <person name="Lee J.-J."/>
        </authorList>
    </citation>
    <scope>NUCLEOTIDE SEQUENCE [LARGE SCALE GENOMIC DNA]</scope>
    <source>
        <strain evidence="8 9">DG31D</strain>
    </source>
</reference>
<dbReference type="Proteomes" id="UP000036458">
    <property type="component" value="Chromosome"/>
</dbReference>
<dbReference type="PANTHER" id="PTHR40077">
    <property type="entry name" value="MEMBRANE PROTEIN-RELATED"/>
    <property type="match status" value="1"/>
</dbReference>
<dbReference type="Pfam" id="PF12823">
    <property type="entry name" value="DUF3817"/>
    <property type="match status" value="1"/>
</dbReference>
<evidence type="ECO:0000256" key="3">
    <source>
        <dbReference type="ARBA" id="ARBA00022692"/>
    </source>
</evidence>
<dbReference type="STRING" id="1379910.TH63_13230"/>
<protein>
    <submittedName>
        <fullName evidence="8">Membrane protein</fullName>
    </submittedName>
</protein>
<keyword evidence="4 6" id="KW-1133">Transmembrane helix</keyword>
<keyword evidence="5 6" id="KW-0472">Membrane</keyword>
<sequence>MHFSFKTALDKFRTVAVLEGISYLILLFIAMPLKRLAGIHEVQKYVGWAHGLLFILFVALLLQVWVTYKWSFYKVVVAFISSLIPFGTFILDRRLEKEETQK</sequence>
<keyword evidence="3 6" id="KW-0812">Transmembrane</keyword>
<evidence type="ECO:0000256" key="5">
    <source>
        <dbReference type="ARBA" id="ARBA00023136"/>
    </source>
</evidence>
<evidence type="ECO:0000256" key="1">
    <source>
        <dbReference type="ARBA" id="ARBA00004651"/>
    </source>
</evidence>
<name>A0A0H4VM10_9BACT</name>
<accession>A0A0H4VM10</accession>
<dbReference type="EMBL" id="CP010777">
    <property type="protein sequence ID" value="AKQ46368.1"/>
    <property type="molecule type" value="Genomic_DNA"/>
</dbReference>
<dbReference type="NCBIfam" id="TIGR03954">
    <property type="entry name" value="integ_memb_HG"/>
    <property type="match status" value="1"/>
</dbReference>